<accession>A0A923MHI2</accession>
<evidence type="ECO:0000313" key="1">
    <source>
        <dbReference type="EMBL" id="MBC5769781.1"/>
    </source>
</evidence>
<dbReference type="EMBL" id="JACOQI010000003">
    <property type="protein sequence ID" value="MBC5769781.1"/>
    <property type="molecule type" value="Genomic_DNA"/>
</dbReference>
<gene>
    <name evidence="1" type="ORF">H8Z83_05500</name>
</gene>
<dbReference type="AlphaFoldDB" id="A0A923MHI2"/>
<dbReference type="RefSeq" id="WP_187014120.1">
    <property type="nucleotide sequence ID" value="NZ_JACOQI010000003.1"/>
</dbReference>
<evidence type="ECO:0000313" key="2">
    <source>
        <dbReference type="Proteomes" id="UP000620327"/>
    </source>
</evidence>
<organism evidence="1 2">
    <name type="scientific">Dysosmobacter segnis</name>
    <dbReference type="NCBI Taxonomy" id="2763042"/>
    <lineage>
        <taxon>Bacteria</taxon>
        <taxon>Bacillati</taxon>
        <taxon>Bacillota</taxon>
        <taxon>Clostridia</taxon>
        <taxon>Eubacteriales</taxon>
        <taxon>Oscillospiraceae</taxon>
        <taxon>Dysosmobacter</taxon>
    </lineage>
</organism>
<proteinExistence type="predicted"/>
<reference evidence="1" key="1">
    <citation type="submission" date="2020-08" db="EMBL/GenBank/DDBJ databases">
        <title>Genome public.</title>
        <authorList>
            <person name="Liu C."/>
            <person name="Sun Q."/>
        </authorList>
    </citation>
    <scope>NUCLEOTIDE SEQUENCE</scope>
    <source>
        <strain evidence="1">BX15</strain>
    </source>
</reference>
<dbReference type="Proteomes" id="UP000620327">
    <property type="component" value="Unassembled WGS sequence"/>
</dbReference>
<keyword evidence="2" id="KW-1185">Reference proteome</keyword>
<comment type="caution">
    <text evidence="1">The sequence shown here is derived from an EMBL/GenBank/DDBJ whole genome shotgun (WGS) entry which is preliminary data.</text>
</comment>
<name>A0A923MHI2_9FIRM</name>
<sequence>MDENTKRMMEQLKADPAALRQLMQSRDGQALMQALTRPDNGAGLQRAMQSAMHGDMNVMAELVGRVAQSPEGAALMERVSQRLQK</sequence>
<protein>
    <submittedName>
        <fullName evidence="1">Uncharacterized protein</fullName>
    </submittedName>
</protein>